<keyword evidence="2" id="KW-1185">Reference proteome</keyword>
<proteinExistence type="predicted"/>
<sequence length="89" mass="9935">MHFRGVQGCMTGLAQEMAYRKTAIKITWIQVETLRSDPEKLSLSRNVICSKYIWNGSKTGASNRCAACQDLGTKVSIRQTGLNTLQQIQ</sequence>
<organism evidence="1 2">
    <name type="scientific">Physcomitrium patens</name>
    <name type="common">Spreading-leaved earth moss</name>
    <name type="synonym">Physcomitrella patens</name>
    <dbReference type="NCBI Taxonomy" id="3218"/>
    <lineage>
        <taxon>Eukaryota</taxon>
        <taxon>Viridiplantae</taxon>
        <taxon>Streptophyta</taxon>
        <taxon>Embryophyta</taxon>
        <taxon>Bryophyta</taxon>
        <taxon>Bryophytina</taxon>
        <taxon>Bryopsida</taxon>
        <taxon>Funariidae</taxon>
        <taxon>Funariales</taxon>
        <taxon>Funariaceae</taxon>
        <taxon>Physcomitrium</taxon>
    </lineage>
</organism>
<protein>
    <submittedName>
        <fullName evidence="1">Uncharacterized protein</fullName>
    </submittedName>
</protein>
<dbReference type="EnsemblPlants" id="Pp3c18_3200V3.1">
    <property type="protein sequence ID" value="Pp3c18_3200V3.1"/>
    <property type="gene ID" value="Pp3c18_3200"/>
</dbReference>
<name>A0A7I4BLU7_PHYPA</name>
<reference evidence="1 2" key="2">
    <citation type="journal article" date="2018" name="Plant J.">
        <title>The Physcomitrella patens chromosome-scale assembly reveals moss genome structure and evolution.</title>
        <authorList>
            <person name="Lang D."/>
            <person name="Ullrich K.K."/>
            <person name="Murat F."/>
            <person name="Fuchs J."/>
            <person name="Jenkins J."/>
            <person name="Haas F.B."/>
            <person name="Piednoel M."/>
            <person name="Gundlach H."/>
            <person name="Van Bel M."/>
            <person name="Meyberg R."/>
            <person name="Vives C."/>
            <person name="Morata J."/>
            <person name="Symeonidi A."/>
            <person name="Hiss M."/>
            <person name="Muchero W."/>
            <person name="Kamisugi Y."/>
            <person name="Saleh O."/>
            <person name="Blanc G."/>
            <person name="Decker E.L."/>
            <person name="van Gessel N."/>
            <person name="Grimwood J."/>
            <person name="Hayes R.D."/>
            <person name="Graham S.W."/>
            <person name="Gunter L.E."/>
            <person name="McDaniel S.F."/>
            <person name="Hoernstein S.N.W."/>
            <person name="Larsson A."/>
            <person name="Li F.W."/>
            <person name="Perroud P.F."/>
            <person name="Phillips J."/>
            <person name="Ranjan P."/>
            <person name="Rokshar D.S."/>
            <person name="Rothfels C.J."/>
            <person name="Schneider L."/>
            <person name="Shu S."/>
            <person name="Stevenson D.W."/>
            <person name="Thummler F."/>
            <person name="Tillich M."/>
            <person name="Villarreal Aguilar J.C."/>
            <person name="Widiez T."/>
            <person name="Wong G.K."/>
            <person name="Wymore A."/>
            <person name="Zhang Y."/>
            <person name="Zimmer A.D."/>
            <person name="Quatrano R.S."/>
            <person name="Mayer K.F.X."/>
            <person name="Goodstein D."/>
            <person name="Casacuberta J.M."/>
            <person name="Vandepoele K."/>
            <person name="Reski R."/>
            <person name="Cuming A.C."/>
            <person name="Tuskan G.A."/>
            <person name="Maumus F."/>
            <person name="Salse J."/>
            <person name="Schmutz J."/>
            <person name="Rensing S.A."/>
        </authorList>
    </citation>
    <scope>NUCLEOTIDE SEQUENCE [LARGE SCALE GENOMIC DNA]</scope>
    <source>
        <strain evidence="1 2">cv. Gransden 2004</strain>
    </source>
</reference>
<evidence type="ECO:0000313" key="2">
    <source>
        <dbReference type="Proteomes" id="UP000006727"/>
    </source>
</evidence>
<reference evidence="1 2" key="1">
    <citation type="journal article" date="2008" name="Science">
        <title>The Physcomitrella genome reveals evolutionary insights into the conquest of land by plants.</title>
        <authorList>
            <person name="Rensing S."/>
            <person name="Lang D."/>
            <person name="Zimmer A."/>
            <person name="Terry A."/>
            <person name="Salamov A."/>
            <person name="Shapiro H."/>
            <person name="Nishiyama T."/>
            <person name="Perroud P.-F."/>
            <person name="Lindquist E."/>
            <person name="Kamisugi Y."/>
            <person name="Tanahashi T."/>
            <person name="Sakakibara K."/>
            <person name="Fujita T."/>
            <person name="Oishi K."/>
            <person name="Shin-I T."/>
            <person name="Kuroki Y."/>
            <person name="Toyoda A."/>
            <person name="Suzuki Y."/>
            <person name="Hashimoto A."/>
            <person name="Yamaguchi K."/>
            <person name="Sugano A."/>
            <person name="Kohara Y."/>
            <person name="Fujiyama A."/>
            <person name="Anterola A."/>
            <person name="Aoki S."/>
            <person name="Ashton N."/>
            <person name="Barbazuk W.B."/>
            <person name="Barker E."/>
            <person name="Bennetzen J."/>
            <person name="Bezanilla M."/>
            <person name="Blankenship R."/>
            <person name="Cho S.H."/>
            <person name="Dutcher S."/>
            <person name="Estelle M."/>
            <person name="Fawcett J.A."/>
            <person name="Gundlach H."/>
            <person name="Hanada K."/>
            <person name="Heyl A."/>
            <person name="Hicks K.A."/>
            <person name="Hugh J."/>
            <person name="Lohr M."/>
            <person name="Mayer K."/>
            <person name="Melkozernov A."/>
            <person name="Murata T."/>
            <person name="Nelson D."/>
            <person name="Pils B."/>
            <person name="Prigge M."/>
            <person name="Reiss B."/>
            <person name="Renner T."/>
            <person name="Rombauts S."/>
            <person name="Rushton P."/>
            <person name="Sanderfoot A."/>
            <person name="Schween G."/>
            <person name="Shiu S.-H."/>
            <person name="Stueber K."/>
            <person name="Theodoulou F.L."/>
            <person name="Tu H."/>
            <person name="Van de Peer Y."/>
            <person name="Verrier P.J."/>
            <person name="Waters E."/>
            <person name="Wood A."/>
            <person name="Yang L."/>
            <person name="Cove D."/>
            <person name="Cuming A."/>
            <person name="Hasebe M."/>
            <person name="Lucas S."/>
            <person name="Mishler D.B."/>
            <person name="Reski R."/>
            <person name="Grigoriev I."/>
            <person name="Quatrano R.S."/>
            <person name="Boore J.L."/>
        </authorList>
    </citation>
    <scope>NUCLEOTIDE SEQUENCE [LARGE SCALE GENOMIC DNA]</scope>
    <source>
        <strain evidence="1 2">cv. Gransden 2004</strain>
    </source>
</reference>
<dbReference type="AlphaFoldDB" id="A0A7I4BLU7"/>
<dbReference type="EMBL" id="ABEU02000018">
    <property type="status" value="NOT_ANNOTATED_CDS"/>
    <property type="molecule type" value="Genomic_DNA"/>
</dbReference>
<dbReference type="InParanoid" id="A0A7I4BLU7"/>
<dbReference type="Gramene" id="Pp3c18_3200V3.1">
    <property type="protein sequence ID" value="Pp3c18_3200V3.1"/>
    <property type="gene ID" value="Pp3c18_3200"/>
</dbReference>
<reference evidence="1" key="3">
    <citation type="submission" date="2020-12" db="UniProtKB">
        <authorList>
            <consortium name="EnsemblPlants"/>
        </authorList>
    </citation>
    <scope>IDENTIFICATION</scope>
</reference>
<evidence type="ECO:0000313" key="1">
    <source>
        <dbReference type="EnsemblPlants" id="Pp3c18_3200V3.1"/>
    </source>
</evidence>
<dbReference type="Proteomes" id="UP000006727">
    <property type="component" value="Chromosome 18"/>
</dbReference>
<accession>A0A7I4BLU7</accession>